<organism evidence="1">
    <name type="scientific">Levilinea saccharolytica</name>
    <dbReference type="NCBI Taxonomy" id="229921"/>
    <lineage>
        <taxon>Bacteria</taxon>
        <taxon>Bacillati</taxon>
        <taxon>Chloroflexota</taxon>
        <taxon>Anaerolineae</taxon>
        <taxon>Anaerolineales</taxon>
        <taxon>Anaerolineaceae</taxon>
        <taxon>Levilinea</taxon>
    </lineage>
</organism>
<dbReference type="InterPro" id="IPR021441">
    <property type="entry name" value="DUF3090"/>
</dbReference>
<dbReference type="AlphaFoldDB" id="A0A0M8JQW9"/>
<dbReference type="EMBL" id="DF967975">
    <property type="protein sequence ID" value="GAP19712.1"/>
    <property type="molecule type" value="Genomic_DNA"/>
</dbReference>
<gene>
    <name evidence="2" type="ORF">ADN01_04620</name>
    <name evidence="1" type="ORF">LSAC_03624</name>
</gene>
<dbReference type="RefSeq" id="WP_062419961.1">
    <property type="nucleotide sequence ID" value="NZ_BBXZ01000188.1"/>
</dbReference>
<dbReference type="STRING" id="229921.ADN01_04620"/>
<name>A0A0M8JQW9_9CHLR</name>
<sequence>MPAQELDLDPVDLLTIDAIGKPGQRVFYLQARGAEQTVTFILEKVQVQSLALGVEQFLNELHERLPELPLESGQFNEDQMHILPPVDPWFRVGELGLAYDSDRDRVGLVLREVMTEESDPEQSNVARLWCTREQLLAAVHWGLEVVNRGRPICPYCGQPMEPEGHFCPKRNGHKH</sequence>
<proteinExistence type="predicted"/>
<evidence type="ECO:0000313" key="3">
    <source>
        <dbReference type="Proteomes" id="UP000050501"/>
    </source>
</evidence>
<dbReference type="NCBIfam" id="TIGR03847">
    <property type="entry name" value="conserved hypothetical protein"/>
    <property type="match status" value="1"/>
</dbReference>
<protein>
    <submittedName>
        <fullName evidence="1">Uncharacterized protein</fullName>
    </submittedName>
</protein>
<keyword evidence="3" id="KW-1185">Reference proteome</keyword>
<dbReference type="Proteomes" id="UP000050501">
    <property type="component" value="Unassembled WGS sequence"/>
</dbReference>
<dbReference type="OrthoDB" id="156387at2"/>
<dbReference type="Pfam" id="PF11290">
    <property type="entry name" value="DUF3090"/>
    <property type="match status" value="1"/>
</dbReference>
<reference evidence="1" key="1">
    <citation type="journal article" date="2015" name="Genome Announc.">
        <title>Draft Genome Sequences of Anaerolinea thermolimosa IMO-1, Bellilinea caldifistulae GOMI-1, Leptolinea tardivitalis YMTK-2, Levilinea saccharolytica KIBI-1, Longilinea arvoryzae KOME-1, Previously Described as Members of the Class Anaerolineae (Chloroflexi).</title>
        <authorList>
            <person name="Matsuura N."/>
            <person name="Tourlousse M.D."/>
            <person name="Ohashi A."/>
            <person name="Hugenholtz P."/>
            <person name="Sekiguchi Y."/>
        </authorList>
    </citation>
    <scope>NUCLEOTIDE SEQUENCE</scope>
    <source>
        <strain evidence="1">KIBI-1</strain>
    </source>
</reference>
<dbReference type="EMBL" id="LGCM01000019">
    <property type="protein sequence ID" value="KPL87446.1"/>
    <property type="molecule type" value="Genomic_DNA"/>
</dbReference>
<evidence type="ECO:0000313" key="2">
    <source>
        <dbReference type="EMBL" id="KPL87446.1"/>
    </source>
</evidence>
<accession>A0A0M8JQW9</accession>
<reference evidence="2 3" key="2">
    <citation type="submission" date="2015-07" db="EMBL/GenBank/DDBJ databases">
        <title>Genome sequence of Levilinea saccharolytica DSM 16555.</title>
        <authorList>
            <person name="Hemp J."/>
            <person name="Ward L.M."/>
            <person name="Pace L.A."/>
            <person name="Fischer W.W."/>
        </authorList>
    </citation>
    <scope>NUCLEOTIDE SEQUENCE [LARGE SCALE GENOMIC DNA]</scope>
    <source>
        <strain evidence="2 3">KIBI-1</strain>
    </source>
</reference>
<evidence type="ECO:0000313" key="1">
    <source>
        <dbReference type="EMBL" id="GAP19712.1"/>
    </source>
</evidence>